<dbReference type="Pfam" id="PF08448">
    <property type="entry name" value="PAS_4"/>
    <property type="match status" value="1"/>
</dbReference>
<reference evidence="5 6" key="1">
    <citation type="submission" date="2024-02" db="EMBL/GenBank/DDBJ databases">
        <title>New especies of Spiribacter isolated from saline water.</title>
        <authorList>
            <person name="Leon M.J."/>
            <person name="De La Haba R."/>
            <person name="Sanchez-Porro C."/>
            <person name="Ventosa A."/>
        </authorList>
    </citation>
    <scope>NUCLEOTIDE SEQUENCE [LARGE SCALE GENOMIC DNA]</scope>
    <source>
        <strain evidence="6">ag22IC6-196</strain>
    </source>
</reference>
<dbReference type="InterPro" id="IPR001633">
    <property type="entry name" value="EAL_dom"/>
</dbReference>
<dbReference type="Pfam" id="PF00563">
    <property type="entry name" value="EAL"/>
    <property type="match status" value="1"/>
</dbReference>
<dbReference type="CDD" id="cd01948">
    <property type="entry name" value="EAL"/>
    <property type="match status" value="1"/>
</dbReference>
<dbReference type="NCBIfam" id="TIGR00229">
    <property type="entry name" value="sensory_box"/>
    <property type="match status" value="1"/>
</dbReference>
<name>A0ABV3RWC8_9GAMM</name>
<evidence type="ECO:0000259" key="1">
    <source>
        <dbReference type="PROSITE" id="PS50112"/>
    </source>
</evidence>
<dbReference type="PANTHER" id="PTHR44757:SF2">
    <property type="entry name" value="BIOFILM ARCHITECTURE MAINTENANCE PROTEIN MBAA"/>
    <property type="match status" value="1"/>
</dbReference>
<dbReference type="Gene3D" id="3.30.70.270">
    <property type="match status" value="1"/>
</dbReference>
<dbReference type="CDD" id="cd01949">
    <property type="entry name" value="GGDEF"/>
    <property type="match status" value="1"/>
</dbReference>
<dbReference type="SUPFAM" id="SSF55785">
    <property type="entry name" value="PYP-like sensor domain (PAS domain)"/>
    <property type="match status" value="2"/>
</dbReference>
<sequence>MTDIDGRGDTMPDEQSLDALLNASDNACAIIDRHYRYVWANTAYQRLHLGAPSDLSGRCVQDVLGGAFERVDRWRLDRCLAGEPQCYRTERHSPALGWRTLEVRHHPLNAPAAVVSQVGVVIADITQSRQNDHEIHKLMQVAHLNPAPIAITDAQGGIEHVNPAFEHNSGYRRDELLGDTLTCIKSGNTPDAVNREIWETVEAGGIWTGELESRRKDGEPYREYTLIAPLENEDRAIANYIAIKQDTTALRATEKRLERAALEDPLTGLPTRTGFSEALQEQLDGQGWPDNGVIAMVDIISLRDINDAYGYEGGDRLLIQFSQRLRSLAGEHGLSGRIGGDECTLYLPLAPDRSTVSQLEQLVEALSQPFDLNGVAIRLAIRLGYSHLGHTPRPAETLLQEAERALFRHRAESTLPWVAYSEALEAETQARVGLTQALRRALENDEFEVHFQPKVDMATGRVIAAEALLRWNHPTRGLVSPGVFIPIAEQSQLIGPIGEWTLRRACQHLKAWSDAGLDLVRVAVNVSLIQFRSGHFPDQVRRILDESGIEPQQLSLEITESVFASESTLLLEQLRALRAMNVRLSLDDFGTGYSSLLFLQHYPFDEIKIDQGFVADLMQKNFNRNLIDAVRRLAQALDAEIIAEGIEAADVRDELLAMGIQFGQGFYYSMPLEAEDFRWLLERRSHLPLTRGRTE</sequence>
<dbReference type="InterPro" id="IPR029787">
    <property type="entry name" value="Nucleotide_cyclase"/>
</dbReference>
<evidence type="ECO:0000313" key="6">
    <source>
        <dbReference type="Proteomes" id="UP001556636"/>
    </source>
</evidence>
<dbReference type="Gene3D" id="3.20.20.450">
    <property type="entry name" value="EAL domain"/>
    <property type="match status" value="1"/>
</dbReference>
<dbReference type="SMART" id="SM00052">
    <property type="entry name" value="EAL"/>
    <property type="match status" value="1"/>
</dbReference>
<dbReference type="RefSeq" id="WP_367951158.1">
    <property type="nucleotide sequence ID" value="NZ_JBAKFG010000001.1"/>
</dbReference>
<dbReference type="InterPro" id="IPR013656">
    <property type="entry name" value="PAS_4"/>
</dbReference>
<feature type="domain" description="GGDEF" evidence="4">
    <location>
        <begin position="290"/>
        <end position="422"/>
    </location>
</feature>
<dbReference type="NCBIfam" id="TIGR00254">
    <property type="entry name" value="GGDEF"/>
    <property type="match status" value="1"/>
</dbReference>
<protein>
    <submittedName>
        <fullName evidence="5">EAL domain-containing protein</fullName>
    </submittedName>
</protein>
<dbReference type="InterPro" id="IPR000014">
    <property type="entry name" value="PAS"/>
</dbReference>
<dbReference type="InterPro" id="IPR052155">
    <property type="entry name" value="Biofilm_reg_signaling"/>
</dbReference>
<accession>A0ABV3RWC8</accession>
<dbReference type="SMART" id="SM00091">
    <property type="entry name" value="PAS"/>
    <property type="match status" value="2"/>
</dbReference>
<dbReference type="InterPro" id="IPR043128">
    <property type="entry name" value="Rev_trsase/Diguanyl_cyclase"/>
</dbReference>
<evidence type="ECO:0000259" key="4">
    <source>
        <dbReference type="PROSITE" id="PS50887"/>
    </source>
</evidence>
<dbReference type="InterPro" id="IPR000160">
    <property type="entry name" value="GGDEF_dom"/>
</dbReference>
<feature type="domain" description="PAS" evidence="1">
    <location>
        <begin position="134"/>
        <end position="181"/>
    </location>
</feature>
<keyword evidence="6" id="KW-1185">Reference proteome</keyword>
<evidence type="ECO:0000259" key="3">
    <source>
        <dbReference type="PROSITE" id="PS50883"/>
    </source>
</evidence>
<feature type="domain" description="PAC" evidence="2">
    <location>
        <begin position="207"/>
        <end position="259"/>
    </location>
</feature>
<dbReference type="CDD" id="cd00130">
    <property type="entry name" value="PAS"/>
    <property type="match status" value="1"/>
</dbReference>
<gene>
    <name evidence="5" type="ORF">V6X51_03465</name>
</gene>
<dbReference type="PROSITE" id="PS50883">
    <property type="entry name" value="EAL"/>
    <property type="match status" value="1"/>
</dbReference>
<evidence type="ECO:0000313" key="5">
    <source>
        <dbReference type="EMBL" id="MEX0372492.1"/>
    </source>
</evidence>
<dbReference type="PROSITE" id="PS50113">
    <property type="entry name" value="PAC"/>
    <property type="match status" value="1"/>
</dbReference>
<dbReference type="EMBL" id="JBAKFG010000001">
    <property type="protein sequence ID" value="MEX0372492.1"/>
    <property type="molecule type" value="Genomic_DNA"/>
</dbReference>
<feature type="domain" description="EAL" evidence="3">
    <location>
        <begin position="431"/>
        <end position="685"/>
    </location>
</feature>
<dbReference type="Gene3D" id="3.30.450.20">
    <property type="entry name" value="PAS domain"/>
    <property type="match status" value="2"/>
</dbReference>
<dbReference type="PANTHER" id="PTHR44757">
    <property type="entry name" value="DIGUANYLATE CYCLASE DGCP"/>
    <property type="match status" value="1"/>
</dbReference>
<dbReference type="Pfam" id="PF13426">
    <property type="entry name" value="PAS_9"/>
    <property type="match status" value="1"/>
</dbReference>
<dbReference type="PROSITE" id="PS50887">
    <property type="entry name" value="GGDEF"/>
    <property type="match status" value="1"/>
</dbReference>
<dbReference type="InterPro" id="IPR000700">
    <property type="entry name" value="PAS-assoc_C"/>
</dbReference>
<dbReference type="PROSITE" id="PS50112">
    <property type="entry name" value="PAS"/>
    <property type="match status" value="1"/>
</dbReference>
<comment type="caution">
    <text evidence="5">The sequence shown here is derived from an EMBL/GenBank/DDBJ whole genome shotgun (WGS) entry which is preliminary data.</text>
</comment>
<evidence type="ECO:0000259" key="2">
    <source>
        <dbReference type="PROSITE" id="PS50113"/>
    </source>
</evidence>
<dbReference type="InterPro" id="IPR035965">
    <property type="entry name" value="PAS-like_dom_sf"/>
</dbReference>
<organism evidence="5 6">
    <name type="scientific">Spiribacter roseus</name>
    <dbReference type="NCBI Taxonomy" id="1855875"/>
    <lineage>
        <taxon>Bacteria</taxon>
        <taxon>Pseudomonadati</taxon>
        <taxon>Pseudomonadota</taxon>
        <taxon>Gammaproteobacteria</taxon>
        <taxon>Chromatiales</taxon>
        <taxon>Ectothiorhodospiraceae</taxon>
        <taxon>Spiribacter</taxon>
    </lineage>
</organism>
<dbReference type="SMART" id="SM00267">
    <property type="entry name" value="GGDEF"/>
    <property type="match status" value="1"/>
</dbReference>
<dbReference type="SUPFAM" id="SSF55073">
    <property type="entry name" value="Nucleotide cyclase"/>
    <property type="match status" value="1"/>
</dbReference>
<dbReference type="Pfam" id="PF00990">
    <property type="entry name" value="GGDEF"/>
    <property type="match status" value="1"/>
</dbReference>
<dbReference type="Proteomes" id="UP001556636">
    <property type="component" value="Unassembled WGS sequence"/>
</dbReference>
<dbReference type="SUPFAM" id="SSF141868">
    <property type="entry name" value="EAL domain-like"/>
    <property type="match status" value="1"/>
</dbReference>
<dbReference type="InterPro" id="IPR035919">
    <property type="entry name" value="EAL_sf"/>
</dbReference>
<proteinExistence type="predicted"/>